<evidence type="ECO:0000256" key="1">
    <source>
        <dbReference type="SAM" id="MobiDB-lite"/>
    </source>
</evidence>
<dbReference type="PANTHER" id="PTHR28037:SF1">
    <property type="entry name" value="ALCOHOL O-ACETYLTRANSFERASE 1-RELATED"/>
    <property type="match status" value="1"/>
</dbReference>
<keyword evidence="3" id="KW-1185">Reference proteome</keyword>
<feature type="compositionally biased region" description="Low complexity" evidence="1">
    <location>
        <begin position="52"/>
        <end position="68"/>
    </location>
</feature>
<proteinExistence type="predicted"/>
<comment type="caution">
    <text evidence="2">The sequence shown here is derived from an EMBL/GenBank/DDBJ whole genome shotgun (WGS) entry which is preliminary data.</text>
</comment>
<dbReference type="Proteomes" id="UP001292094">
    <property type="component" value="Unassembled WGS sequence"/>
</dbReference>
<dbReference type="InterPro" id="IPR023213">
    <property type="entry name" value="CAT-like_dom_sf"/>
</dbReference>
<gene>
    <name evidence="2" type="ORF">Pmani_030660</name>
</gene>
<dbReference type="AlphaFoldDB" id="A0AAE1NV61"/>
<reference evidence="2" key="1">
    <citation type="submission" date="2023-11" db="EMBL/GenBank/DDBJ databases">
        <title>Genome assemblies of two species of porcelain crab, Petrolisthes cinctipes and Petrolisthes manimaculis (Anomura: Porcellanidae).</title>
        <authorList>
            <person name="Angst P."/>
        </authorList>
    </citation>
    <scope>NUCLEOTIDE SEQUENCE</scope>
    <source>
        <strain evidence="2">PB745_02</strain>
        <tissue evidence="2">Gill</tissue>
    </source>
</reference>
<dbReference type="InterPro" id="IPR052058">
    <property type="entry name" value="Alcohol_O-acetyltransferase"/>
</dbReference>
<dbReference type="EMBL" id="JAWZYT010003751">
    <property type="protein sequence ID" value="KAK4296880.1"/>
    <property type="molecule type" value="Genomic_DNA"/>
</dbReference>
<organism evidence="2 3">
    <name type="scientific">Petrolisthes manimaculis</name>
    <dbReference type="NCBI Taxonomy" id="1843537"/>
    <lineage>
        <taxon>Eukaryota</taxon>
        <taxon>Metazoa</taxon>
        <taxon>Ecdysozoa</taxon>
        <taxon>Arthropoda</taxon>
        <taxon>Crustacea</taxon>
        <taxon>Multicrustacea</taxon>
        <taxon>Malacostraca</taxon>
        <taxon>Eumalacostraca</taxon>
        <taxon>Eucarida</taxon>
        <taxon>Decapoda</taxon>
        <taxon>Pleocyemata</taxon>
        <taxon>Anomura</taxon>
        <taxon>Galatheoidea</taxon>
        <taxon>Porcellanidae</taxon>
        <taxon>Petrolisthes</taxon>
    </lineage>
</organism>
<evidence type="ECO:0000313" key="3">
    <source>
        <dbReference type="Proteomes" id="UP001292094"/>
    </source>
</evidence>
<evidence type="ECO:0008006" key="4">
    <source>
        <dbReference type="Google" id="ProtNLM"/>
    </source>
</evidence>
<evidence type="ECO:0000313" key="2">
    <source>
        <dbReference type="EMBL" id="KAK4296880.1"/>
    </source>
</evidence>
<name>A0AAE1NV61_9EUCA</name>
<dbReference type="PANTHER" id="PTHR28037">
    <property type="entry name" value="ALCOHOL O-ACETYLTRANSFERASE 1-RELATED"/>
    <property type="match status" value="1"/>
</dbReference>
<accession>A0AAE1NV61</accession>
<dbReference type="SUPFAM" id="SSF52777">
    <property type="entry name" value="CoA-dependent acyltransferases"/>
    <property type="match status" value="1"/>
</dbReference>
<protein>
    <recommendedName>
        <fullName evidence="4">Condensation domain-containing protein</fullName>
    </recommendedName>
</protein>
<sequence>MRSTRELCTAVRRGVTAIRQVTATRGTHVKSTNDGVQQTRNSVAGSRLVTRSSSGLAGSSSSTIQTTTDDVHNSIHSRPVSTHPDTRQVQSATSLSQWVDNEKKWLFPADSRFMKMFNVVKNGANGQGARITYKSKVPITPQMMETALHCLTRKANSFRTCLQYRGDELWVVELMKPDLDFKVLEGVTNVEQELMDLIVQPCQLFEGPLWSARMLLPQEGHQDTNDPYPYTCQLLVSLNHAIHDGVGLYWIIFWMLEMLDKILSGVQINDQPFGILHSGFEYRQEEDKIRKELLKDPLTLRRLLNEQAGKNTIPLIAEAFGLPEDENPVTIPLETEVISGQIMEQLVKKCKSVGVTQNSYVLAAYNVALVELIQEAGLDRDVYNITNIIPINTRRFVTESGFHLGCYSMPLHHTTSTPKDVKNNFWQYAKEIDNSVRGEMKNKKFLTDSVLDMMLQEEGHIIPNTQCDFPPLKYDYTFSNIYGAPMPSSAVGKNIKLDYFCNLNAIEKTSVGSISAMSSHGKEAHIKTCNSSRYMTEETASRWNKIIVRILLHEAM</sequence>
<dbReference type="Gene3D" id="3.30.559.10">
    <property type="entry name" value="Chloramphenicol acetyltransferase-like domain"/>
    <property type="match status" value="1"/>
</dbReference>
<feature type="region of interest" description="Disordered" evidence="1">
    <location>
        <begin position="51"/>
        <end position="87"/>
    </location>
</feature>